<keyword evidence="3 4" id="KW-0808">Transferase</keyword>
<dbReference type="Proteomes" id="UP001187192">
    <property type="component" value="Unassembled WGS sequence"/>
</dbReference>
<dbReference type="FunFam" id="3.40.50.2000:FF:000051">
    <property type="entry name" value="Glycosyltransferase"/>
    <property type="match status" value="1"/>
</dbReference>
<dbReference type="EC" id="2.4.1.-" evidence="5"/>
<dbReference type="CDD" id="cd03784">
    <property type="entry name" value="GT1_Gtf-like"/>
    <property type="match status" value="1"/>
</dbReference>
<evidence type="ECO:0000256" key="4">
    <source>
        <dbReference type="RuleBase" id="RU003718"/>
    </source>
</evidence>
<dbReference type="PANTHER" id="PTHR48046:SF6">
    <property type="entry name" value="GLYCOSYLTRANSFERASE"/>
    <property type="match status" value="1"/>
</dbReference>
<dbReference type="Gene3D" id="3.40.50.2000">
    <property type="entry name" value="Glycogen Phosphorylase B"/>
    <property type="match status" value="2"/>
</dbReference>
<dbReference type="PANTHER" id="PTHR48046">
    <property type="entry name" value="UDP-GLYCOSYLTRANSFERASE 72E1"/>
    <property type="match status" value="1"/>
</dbReference>
<protein>
    <recommendedName>
        <fullName evidence="5">Glycosyltransferase</fullName>
        <ecNumber evidence="5">2.4.1.-</ecNumber>
    </recommendedName>
</protein>
<evidence type="ECO:0000313" key="7">
    <source>
        <dbReference type="Proteomes" id="UP001187192"/>
    </source>
</evidence>
<dbReference type="Pfam" id="PF00201">
    <property type="entry name" value="UDPGT"/>
    <property type="match status" value="1"/>
</dbReference>
<accession>A0AA88DFK6</accession>
<dbReference type="SUPFAM" id="SSF53756">
    <property type="entry name" value="UDP-Glycosyltransferase/glycogen phosphorylase"/>
    <property type="match status" value="1"/>
</dbReference>
<keyword evidence="2 4" id="KW-0328">Glycosyltransferase</keyword>
<comment type="similarity">
    <text evidence="1 4">Belongs to the UDP-glycosyltransferase family.</text>
</comment>
<evidence type="ECO:0000256" key="1">
    <source>
        <dbReference type="ARBA" id="ARBA00009995"/>
    </source>
</evidence>
<evidence type="ECO:0000256" key="3">
    <source>
        <dbReference type="ARBA" id="ARBA00022679"/>
    </source>
</evidence>
<dbReference type="InterPro" id="IPR035595">
    <property type="entry name" value="UDP_glycos_trans_CS"/>
</dbReference>
<proteinExistence type="inferred from homology"/>
<gene>
    <name evidence="6" type="ORF">TIFTF001_025473</name>
</gene>
<evidence type="ECO:0000256" key="5">
    <source>
        <dbReference type="RuleBase" id="RU362057"/>
    </source>
</evidence>
<comment type="caution">
    <text evidence="6">The sequence shown here is derived from an EMBL/GenBank/DDBJ whole genome shotgun (WGS) entry which is preliminary data.</text>
</comment>
<dbReference type="GO" id="GO:0008194">
    <property type="term" value="F:UDP-glycosyltransferase activity"/>
    <property type="evidence" value="ECO:0007669"/>
    <property type="project" value="InterPro"/>
</dbReference>
<name>A0AA88DFK6_FICCA</name>
<organism evidence="6 7">
    <name type="scientific">Ficus carica</name>
    <name type="common">Common fig</name>
    <dbReference type="NCBI Taxonomy" id="3494"/>
    <lineage>
        <taxon>Eukaryota</taxon>
        <taxon>Viridiplantae</taxon>
        <taxon>Streptophyta</taxon>
        <taxon>Embryophyta</taxon>
        <taxon>Tracheophyta</taxon>
        <taxon>Spermatophyta</taxon>
        <taxon>Magnoliopsida</taxon>
        <taxon>eudicotyledons</taxon>
        <taxon>Gunneridae</taxon>
        <taxon>Pentapetalae</taxon>
        <taxon>rosids</taxon>
        <taxon>fabids</taxon>
        <taxon>Rosales</taxon>
        <taxon>Moraceae</taxon>
        <taxon>Ficeae</taxon>
        <taxon>Ficus</taxon>
    </lineage>
</organism>
<sequence>MKQAPPHIAILPSPGVSHQIPFAELARRLVLHHGVHVTIIICSSTDHPPSDATKAVVESLPTPHTRTVFLPPVSFDDLLPTDSGPGAKVALTMSRSLPSIHHVLKSLASTPALTSTSTNSSPPPLVAVFADPFAPDVLDIAKGLDLSTYVFFPSNAMALSFFLHLPKLDEIAAPYDLLKDLPEPVKLPGWPPLRGGDLFGSIQDRRSNTYKRSVQTSKWFVSDEGIKGFVVNSFMDVESEVIKALQEKKAGETVIYPVGPLVQTGQNHEVSECLTWLDNQPRGSVLYVSFGSGGTLSSDQITELAFGLEMSGQRFLWVVRRPNNESANAEYLNSGPKGPLEASDFLPNGFLKRTKGRGLAVPFWAPQAKVLGHGSTGGFLSHCGWNSTLESIVCGVPLIAWPLYAEQKMNAVVLVESLKVALRPKAGEDGLIRREEIAEVIKALMEDTSEEGRIVRNHMKDLKDSATKALSADGSSTRALFELASTLKSMTAN</sequence>
<dbReference type="EMBL" id="BTGU01000063">
    <property type="protein sequence ID" value="GMN56365.1"/>
    <property type="molecule type" value="Genomic_DNA"/>
</dbReference>
<evidence type="ECO:0000313" key="6">
    <source>
        <dbReference type="EMBL" id="GMN56365.1"/>
    </source>
</evidence>
<evidence type="ECO:0000256" key="2">
    <source>
        <dbReference type="ARBA" id="ARBA00022676"/>
    </source>
</evidence>
<dbReference type="PROSITE" id="PS00375">
    <property type="entry name" value="UDPGT"/>
    <property type="match status" value="1"/>
</dbReference>
<dbReference type="InterPro" id="IPR002213">
    <property type="entry name" value="UDP_glucos_trans"/>
</dbReference>
<dbReference type="AlphaFoldDB" id="A0AA88DFK6"/>
<keyword evidence="7" id="KW-1185">Reference proteome</keyword>
<reference evidence="6" key="1">
    <citation type="submission" date="2023-07" db="EMBL/GenBank/DDBJ databases">
        <title>draft genome sequence of fig (Ficus carica).</title>
        <authorList>
            <person name="Takahashi T."/>
            <person name="Nishimura K."/>
        </authorList>
    </citation>
    <scope>NUCLEOTIDE SEQUENCE</scope>
</reference>